<dbReference type="eggNOG" id="ENOG5032U9W">
    <property type="taxonomic scope" value="Bacteria"/>
</dbReference>
<dbReference type="STRING" id="1423806.FD15_GL001817"/>
<evidence type="ECO:0008006" key="3">
    <source>
        <dbReference type="Google" id="ProtNLM"/>
    </source>
</evidence>
<dbReference type="EMBL" id="AYZF01000017">
    <property type="protein sequence ID" value="KRN05270.1"/>
    <property type="molecule type" value="Genomic_DNA"/>
</dbReference>
<organism evidence="1 2">
    <name type="scientific">Liquorilactobacillus sucicola DSM 21376 = JCM 15457</name>
    <dbReference type="NCBI Taxonomy" id="1423806"/>
    <lineage>
        <taxon>Bacteria</taxon>
        <taxon>Bacillati</taxon>
        <taxon>Bacillota</taxon>
        <taxon>Bacilli</taxon>
        <taxon>Lactobacillales</taxon>
        <taxon>Lactobacillaceae</taxon>
        <taxon>Liquorilactobacillus</taxon>
    </lineage>
</organism>
<dbReference type="OrthoDB" id="2166222at2"/>
<evidence type="ECO:0000313" key="2">
    <source>
        <dbReference type="Proteomes" id="UP000050961"/>
    </source>
</evidence>
<dbReference type="InterPro" id="IPR014965">
    <property type="entry name" value="Amino_acid_metab_prot_put"/>
</dbReference>
<dbReference type="RefSeq" id="WP_034986677.1">
    <property type="nucleotide sequence ID" value="NZ_AYZF01000017.1"/>
</dbReference>
<keyword evidence="2" id="KW-1185">Reference proteome</keyword>
<reference evidence="1 2" key="1">
    <citation type="journal article" date="2015" name="Genome Announc.">
        <title>Expanding the biotechnology potential of lactobacilli through comparative genomics of 213 strains and associated genera.</title>
        <authorList>
            <person name="Sun Z."/>
            <person name="Harris H.M."/>
            <person name="McCann A."/>
            <person name="Guo C."/>
            <person name="Argimon S."/>
            <person name="Zhang W."/>
            <person name="Yang X."/>
            <person name="Jeffery I.B."/>
            <person name="Cooney J.C."/>
            <person name="Kagawa T.F."/>
            <person name="Liu W."/>
            <person name="Song Y."/>
            <person name="Salvetti E."/>
            <person name="Wrobel A."/>
            <person name="Rasinkangas P."/>
            <person name="Parkhill J."/>
            <person name="Rea M.C."/>
            <person name="O'Sullivan O."/>
            <person name="Ritari J."/>
            <person name="Douillard F.P."/>
            <person name="Paul Ross R."/>
            <person name="Yang R."/>
            <person name="Briner A.E."/>
            <person name="Felis G.E."/>
            <person name="de Vos W.M."/>
            <person name="Barrangou R."/>
            <person name="Klaenhammer T.R."/>
            <person name="Caufield P.W."/>
            <person name="Cui Y."/>
            <person name="Zhang H."/>
            <person name="O'Toole P.W."/>
        </authorList>
    </citation>
    <scope>NUCLEOTIDE SEQUENCE [LARGE SCALE GENOMIC DNA]</scope>
    <source>
        <strain evidence="1 2">DSM 21376</strain>
    </source>
</reference>
<protein>
    <recommendedName>
        <fullName evidence="3">Cysteine desulfurase</fullName>
    </recommendedName>
</protein>
<sequence>MAYAKQLKIKGDKRTYKLSTDIKKYTLRDIGFVESKNGKFQLERSLEPNSPFNQGLKFKLAIAPDLQTFKMLTTSANGLNEINIYKSAEAATRIEQLNYILELLEQRHVLQKVENL</sequence>
<dbReference type="PATRIC" id="fig|1423806.3.peg.1849"/>
<dbReference type="Pfam" id="PF08866">
    <property type="entry name" value="DUF1831"/>
    <property type="match status" value="1"/>
</dbReference>
<proteinExistence type="predicted"/>
<gene>
    <name evidence="1" type="ORF">FD15_GL001817</name>
</gene>
<accession>A0A023CUR9</accession>
<dbReference type="Proteomes" id="UP000050961">
    <property type="component" value="Unassembled WGS sequence"/>
</dbReference>
<evidence type="ECO:0000313" key="1">
    <source>
        <dbReference type="EMBL" id="KRN05270.1"/>
    </source>
</evidence>
<dbReference type="InterPro" id="IPR035942">
    <property type="entry name" value="Lp2179-like_sf"/>
</dbReference>
<dbReference type="Gene3D" id="3.30.1820.10">
    <property type="entry name" value="Lp2179-like"/>
    <property type="match status" value="1"/>
</dbReference>
<comment type="caution">
    <text evidence="1">The sequence shown here is derived from an EMBL/GenBank/DDBJ whole genome shotgun (WGS) entry which is preliminary data.</text>
</comment>
<name>A0A023CUR9_9LACO</name>
<dbReference type="AlphaFoldDB" id="A0A023CUR9"/>
<dbReference type="SUPFAM" id="SSF160800">
    <property type="entry name" value="Lp2179-like"/>
    <property type="match status" value="1"/>
</dbReference>